<gene>
    <name evidence="1" type="ORF">SAMN05660909_05584</name>
</gene>
<dbReference type="AlphaFoldDB" id="A0A1H4GP40"/>
<evidence type="ECO:0000313" key="2">
    <source>
        <dbReference type="Proteomes" id="UP000199656"/>
    </source>
</evidence>
<dbReference type="EMBL" id="FNRL01000050">
    <property type="protein sequence ID" value="SEB11429.1"/>
    <property type="molecule type" value="Genomic_DNA"/>
</dbReference>
<dbReference type="InterPro" id="IPR053860">
    <property type="entry name" value="DUF6932"/>
</dbReference>
<dbReference type="OrthoDB" id="7842083at2"/>
<evidence type="ECO:0000313" key="1">
    <source>
        <dbReference type="EMBL" id="SEB11429.1"/>
    </source>
</evidence>
<organism evidence="1 2">
    <name type="scientific">Chitinophaga terrae</name>
    <name type="common">ex Kim and Jung 2007</name>
    <dbReference type="NCBI Taxonomy" id="408074"/>
    <lineage>
        <taxon>Bacteria</taxon>
        <taxon>Pseudomonadati</taxon>
        <taxon>Bacteroidota</taxon>
        <taxon>Chitinophagia</taxon>
        <taxon>Chitinophagales</taxon>
        <taxon>Chitinophagaceae</taxon>
        <taxon>Chitinophaga</taxon>
    </lineage>
</organism>
<reference evidence="2" key="1">
    <citation type="submission" date="2016-10" db="EMBL/GenBank/DDBJ databases">
        <authorList>
            <person name="Varghese N."/>
            <person name="Submissions S."/>
        </authorList>
    </citation>
    <scope>NUCLEOTIDE SEQUENCE [LARGE SCALE GENOMIC DNA]</scope>
    <source>
        <strain evidence="2">DSM 23920</strain>
    </source>
</reference>
<dbReference type="STRING" id="408074.SAMN05660909_05584"/>
<dbReference type="RefSeq" id="WP_089766234.1">
    <property type="nucleotide sequence ID" value="NZ_BKAT01000073.1"/>
</dbReference>
<dbReference type="Pfam" id="PF22014">
    <property type="entry name" value="DUF6932"/>
    <property type="match status" value="1"/>
</dbReference>
<name>A0A1H4GP40_9BACT</name>
<dbReference type="Proteomes" id="UP000199656">
    <property type="component" value="Unassembled WGS sequence"/>
</dbReference>
<proteinExistence type="predicted"/>
<keyword evidence="2" id="KW-1185">Reference proteome</keyword>
<protein>
    <submittedName>
        <fullName evidence="1">Uncharacterized protein</fullName>
    </submittedName>
</protein>
<sequence length="183" mass="21153">MAPIPPFDHNNVLPPHLGNPVLETDLSPYVCTIVEFCNRFATSLERREILKGLVQFRMKLNNYGILYGFQLVDGSFVEDIEKLEGRAPNDVDLLTFYHSIPIPVQKQILQSFPEFSSPREAKLAYKVDHYAIDYGCNPDFCFEVTRYWMQLFTHNRNGIWKGIIRLPLNTPIDDQQALTFLNS</sequence>
<accession>A0A1H4GP40</accession>